<dbReference type="PROSITE" id="PS50949">
    <property type="entry name" value="HTH_GNTR"/>
    <property type="match status" value="1"/>
</dbReference>
<keyword evidence="7" id="KW-0032">Aminotransferase</keyword>
<keyword evidence="8" id="KW-1185">Reference proteome</keyword>
<sequence length="481" mass="51864">MGYGGPVPRSRRISNLCLDKSEARSVAGLSAAIAAQIGPGRLGRGDALPSTRTLAADLGVARSRVVMAYDELIAAGLVETRGGSGAVVAVDDAEVVPDDSRIAAGRPRLAPRHFRDDRPGPERVRFNLAPGAPDVSLIDRRDWRRAWRAASATVPEVDWYRPLHHPELQAALVTYLRRARGITAAAEDVVIFPGVSAAISAVADALGVRRAAMEDPGYPMARIPLQESAAHLDLLAVDEDGLRVDQLTAEHDLAYVTPAHQYPLGGRMPAGRRQRLLEWSHDADAVIIEDDFDGEFRHEAGPLGPLRAMKGGAQRVVYLGTASKILTPDLRIAWAVVPSWMSDAVRVSGARRRTDGSRVASRAMSRMMEDGSLTRHLTRAQRTYSARRTRLVTALSERCPDIEVLGVATGIHVAIRWGCGARDTDVVDRCAERGLVVSALSSYAVAHPVNGLLLGYAQLPETAARPVVDEIACVLEQLGWS</sequence>
<accession>A0A563E582</accession>
<dbReference type="Proteomes" id="UP000320244">
    <property type="component" value="Unassembled WGS sequence"/>
</dbReference>
<dbReference type="SUPFAM" id="SSF53383">
    <property type="entry name" value="PLP-dependent transferases"/>
    <property type="match status" value="1"/>
</dbReference>
<dbReference type="GO" id="GO:0003700">
    <property type="term" value="F:DNA-binding transcription factor activity"/>
    <property type="evidence" value="ECO:0007669"/>
    <property type="project" value="InterPro"/>
</dbReference>
<keyword evidence="4" id="KW-0238">DNA-binding</keyword>
<dbReference type="GO" id="GO:0030170">
    <property type="term" value="F:pyridoxal phosphate binding"/>
    <property type="evidence" value="ECO:0007669"/>
    <property type="project" value="InterPro"/>
</dbReference>
<dbReference type="EMBL" id="VCQV01000005">
    <property type="protein sequence ID" value="TWP37687.1"/>
    <property type="molecule type" value="Genomic_DNA"/>
</dbReference>
<dbReference type="GO" id="GO:0008483">
    <property type="term" value="F:transaminase activity"/>
    <property type="evidence" value="ECO:0007669"/>
    <property type="project" value="UniProtKB-KW"/>
</dbReference>
<dbReference type="CDD" id="cd00609">
    <property type="entry name" value="AAT_like"/>
    <property type="match status" value="1"/>
</dbReference>
<evidence type="ECO:0000256" key="1">
    <source>
        <dbReference type="ARBA" id="ARBA00005384"/>
    </source>
</evidence>
<evidence type="ECO:0000313" key="7">
    <source>
        <dbReference type="EMBL" id="TWP37687.1"/>
    </source>
</evidence>
<comment type="similarity">
    <text evidence="1">In the C-terminal section; belongs to the class-I pyridoxal-phosphate-dependent aminotransferase family.</text>
</comment>
<evidence type="ECO:0000256" key="2">
    <source>
        <dbReference type="ARBA" id="ARBA00022898"/>
    </source>
</evidence>
<reference evidence="7 8" key="1">
    <citation type="submission" date="2019-05" db="EMBL/GenBank/DDBJ databases">
        <authorList>
            <person name="Lee S.D."/>
        </authorList>
    </citation>
    <scope>NUCLEOTIDE SEQUENCE [LARGE SCALE GENOMIC DNA]</scope>
    <source>
        <strain evidence="7 8">C5-26</strain>
    </source>
</reference>
<keyword evidence="7" id="KW-0808">Transferase</keyword>
<dbReference type="SUPFAM" id="SSF46785">
    <property type="entry name" value="Winged helix' DNA-binding domain"/>
    <property type="match status" value="1"/>
</dbReference>
<gene>
    <name evidence="7" type="ORF">FGL98_05650</name>
</gene>
<reference evidence="7 8" key="2">
    <citation type="submission" date="2019-08" db="EMBL/GenBank/DDBJ databases">
        <title>Jejuicoccus antrihumi gen. nov., sp. nov., a new member of the family Dermacoccaceae isolated from a cave.</title>
        <authorList>
            <person name="Schumann P."/>
            <person name="Kim I.S."/>
        </authorList>
    </citation>
    <scope>NUCLEOTIDE SEQUENCE [LARGE SCALE GENOMIC DNA]</scope>
    <source>
        <strain evidence="7 8">C5-26</strain>
    </source>
</reference>
<evidence type="ECO:0000256" key="4">
    <source>
        <dbReference type="ARBA" id="ARBA00023125"/>
    </source>
</evidence>
<dbReference type="InterPro" id="IPR036390">
    <property type="entry name" value="WH_DNA-bd_sf"/>
</dbReference>
<dbReference type="PANTHER" id="PTHR46577:SF1">
    <property type="entry name" value="HTH-TYPE TRANSCRIPTIONAL REGULATORY PROTEIN GABR"/>
    <property type="match status" value="1"/>
</dbReference>
<dbReference type="OrthoDB" id="199743at2"/>
<dbReference type="PANTHER" id="PTHR46577">
    <property type="entry name" value="HTH-TYPE TRANSCRIPTIONAL REGULATORY PROTEIN GABR"/>
    <property type="match status" value="1"/>
</dbReference>
<keyword evidence="5" id="KW-0804">Transcription</keyword>
<keyword evidence="2" id="KW-0663">Pyridoxal phosphate</keyword>
<comment type="caution">
    <text evidence="7">The sequence shown here is derived from an EMBL/GenBank/DDBJ whole genome shotgun (WGS) entry which is preliminary data.</text>
</comment>
<dbReference type="Pfam" id="PF00392">
    <property type="entry name" value="GntR"/>
    <property type="match status" value="1"/>
</dbReference>
<dbReference type="SMART" id="SM00345">
    <property type="entry name" value="HTH_GNTR"/>
    <property type="match status" value="1"/>
</dbReference>
<keyword evidence="3" id="KW-0805">Transcription regulation</keyword>
<evidence type="ECO:0000313" key="8">
    <source>
        <dbReference type="Proteomes" id="UP000320244"/>
    </source>
</evidence>
<feature type="domain" description="HTH gntR-type" evidence="6">
    <location>
        <begin position="23"/>
        <end position="91"/>
    </location>
</feature>
<dbReference type="Gene3D" id="3.40.640.10">
    <property type="entry name" value="Type I PLP-dependent aspartate aminotransferase-like (Major domain)"/>
    <property type="match status" value="1"/>
</dbReference>
<dbReference type="InterPro" id="IPR015421">
    <property type="entry name" value="PyrdxlP-dep_Trfase_major"/>
</dbReference>
<dbReference type="InterPro" id="IPR015424">
    <property type="entry name" value="PyrdxlP-dep_Trfase"/>
</dbReference>
<dbReference type="InterPro" id="IPR004839">
    <property type="entry name" value="Aminotransferase_I/II_large"/>
</dbReference>
<evidence type="ECO:0000256" key="5">
    <source>
        <dbReference type="ARBA" id="ARBA00023163"/>
    </source>
</evidence>
<evidence type="ECO:0000256" key="3">
    <source>
        <dbReference type="ARBA" id="ARBA00023015"/>
    </source>
</evidence>
<organism evidence="7 8">
    <name type="scientific">Leekyejoonella antrihumi</name>
    <dbReference type="NCBI Taxonomy" id="1660198"/>
    <lineage>
        <taxon>Bacteria</taxon>
        <taxon>Bacillati</taxon>
        <taxon>Actinomycetota</taxon>
        <taxon>Actinomycetes</taxon>
        <taxon>Micrococcales</taxon>
        <taxon>Dermacoccaceae</taxon>
        <taxon>Leekyejoonella</taxon>
    </lineage>
</organism>
<protein>
    <submittedName>
        <fullName evidence="7">PLP-dependent aminotransferase family protein</fullName>
    </submittedName>
</protein>
<dbReference type="InterPro" id="IPR000524">
    <property type="entry name" value="Tscrpt_reg_HTH_GntR"/>
</dbReference>
<dbReference type="Gene3D" id="1.10.10.10">
    <property type="entry name" value="Winged helix-like DNA-binding domain superfamily/Winged helix DNA-binding domain"/>
    <property type="match status" value="1"/>
</dbReference>
<dbReference type="GO" id="GO:0003677">
    <property type="term" value="F:DNA binding"/>
    <property type="evidence" value="ECO:0007669"/>
    <property type="project" value="UniProtKB-KW"/>
</dbReference>
<dbReference type="Pfam" id="PF00155">
    <property type="entry name" value="Aminotran_1_2"/>
    <property type="match status" value="1"/>
</dbReference>
<proteinExistence type="inferred from homology"/>
<dbReference type="InterPro" id="IPR051446">
    <property type="entry name" value="HTH_trans_reg/aminotransferase"/>
</dbReference>
<name>A0A563E582_9MICO</name>
<dbReference type="InterPro" id="IPR036388">
    <property type="entry name" value="WH-like_DNA-bd_sf"/>
</dbReference>
<dbReference type="AlphaFoldDB" id="A0A563E582"/>
<evidence type="ECO:0000259" key="6">
    <source>
        <dbReference type="PROSITE" id="PS50949"/>
    </source>
</evidence>